<dbReference type="Proteomes" id="UP001501414">
    <property type="component" value="Unassembled WGS sequence"/>
</dbReference>
<sequence length="253" mass="27187">MTTYRGMPPQIWAPPAPQLIRNARMLIVGYEARREALEAVLPPGLTPHPSNLVQMNMYEVAAEQTSGFGAFSLTYLTVEIADHDSLAADGTLPIPGRFFAYYWNSSPRVISYARESAGIPALHGVRRGVVEGGTLTSTLAVDDRDVITARASVTDEPAGTLGGHLNYYAHRQIPVPEGGRAAISELIELPLPFVVELYAATVDDITFSFPDGHPAAELAPVAPLRAPSVLYGDVTFTYSAGRRILDLLTGTPA</sequence>
<dbReference type="RefSeq" id="WP_344021538.1">
    <property type="nucleotide sequence ID" value="NZ_BAAAJK010000007.1"/>
</dbReference>
<keyword evidence="2" id="KW-1185">Reference proteome</keyword>
<reference evidence="2" key="1">
    <citation type="journal article" date="2019" name="Int. J. Syst. Evol. Microbiol.">
        <title>The Global Catalogue of Microorganisms (GCM) 10K type strain sequencing project: providing services to taxonomists for standard genome sequencing and annotation.</title>
        <authorList>
            <consortium name="The Broad Institute Genomics Platform"/>
            <consortium name="The Broad Institute Genome Sequencing Center for Infectious Disease"/>
            <person name="Wu L."/>
            <person name="Ma J."/>
        </authorList>
    </citation>
    <scope>NUCLEOTIDE SEQUENCE [LARGE SCALE GENOMIC DNA]</scope>
    <source>
        <strain evidence="2">JCM 11896</strain>
    </source>
</reference>
<protein>
    <recommendedName>
        <fullName evidence="3">Acetoacetate decarboxylase</fullName>
    </recommendedName>
</protein>
<comment type="caution">
    <text evidence="1">The sequence shown here is derived from an EMBL/GenBank/DDBJ whole genome shotgun (WGS) entry which is preliminary data.</text>
</comment>
<accession>A0ABP4IGT5</accession>
<dbReference type="EMBL" id="BAAAJK010000007">
    <property type="protein sequence ID" value="GAA1387784.1"/>
    <property type="molecule type" value="Genomic_DNA"/>
</dbReference>
<organism evidence="1 2">
    <name type="scientific">Pseudonocardia kongjuensis</name>
    <dbReference type="NCBI Taxonomy" id="102227"/>
    <lineage>
        <taxon>Bacteria</taxon>
        <taxon>Bacillati</taxon>
        <taxon>Actinomycetota</taxon>
        <taxon>Actinomycetes</taxon>
        <taxon>Pseudonocardiales</taxon>
        <taxon>Pseudonocardiaceae</taxon>
        <taxon>Pseudonocardia</taxon>
    </lineage>
</organism>
<proteinExistence type="predicted"/>
<name>A0ABP4IGT5_9PSEU</name>
<dbReference type="InterPro" id="IPR023375">
    <property type="entry name" value="ADC_dom_sf"/>
</dbReference>
<evidence type="ECO:0000313" key="2">
    <source>
        <dbReference type="Proteomes" id="UP001501414"/>
    </source>
</evidence>
<dbReference type="Pfam" id="PF06314">
    <property type="entry name" value="ADC"/>
    <property type="match status" value="1"/>
</dbReference>
<evidence type="ECO:0000313" key="1">
    <source>
        <dbReference type="EMBL" id="GAA1387784.1"/>
    </source>
</evidence>
<dbReference type="Gene3D" id="2.40.400.10">
    <property type="entry name" value="Acetoacetate decarboxylase-like"/>
    <property type="match status" value="1"/>
</dbReference>
<evidence type="ECO:0008006" key="3">
    <source>
        <dbReference type="Google" id="ProtNLM"/>
    </source>
</evidence>
<dbReference type="SUPFAM" id="SSF160104">
    <property type="entry name" value="Acetoacetate decarboxylase-like"/>
    <property type="match status" value="1"/>
</dbReference>
<dbReference type="InterPro" id="IPR010451">
    <property type="entry name" value="Acetoacetate_decarboxylase"/>
</dbReference>
<gene>
    <name evidence="1" type="ORF">GCM10009613_24100</name>
</gene>